<dbReference type="InterPro" id="IPR006115">
    <property type="entry name" value="6PGDH_NADP-bd"/>
</dbReference>
<sequence>MEKNKVGVIGCGAMGRGIIKNLVSNGYDVLAFDVNQPAMESVKKLGAVPAEKKELFQQAEYLITSLPSPHLVEETIVGDDGALSFMPKGSYIIDVSTTDVATTRVIFEQSKQKDIAFFDCPLSGGPDGADKGELTIVVGGDPDRFNDIYPLLTAIGKEIEYIGESGSGQVIKLCNNMVVAGIITLLSEAFLTGVKAGVPVEKIAEMMQKGSAHTKVMSVFGPNLISGDHENVKFMLQHMSKDIQLYMDLAKQEKIPTFFSATIEQFYSIAKSKGKGELDTSAVSQVLEELADSLIVPK</sequence>
<dbReference type="Gene3D" id="3.40.50.720">
    <property type="entry name" value="NAD(P)-binding Rossmann-like Domain"/>
    <property type="match status" value="1"/>
</dbReference>
<evidence type="ECO:0000256" key="3">
    <source>
        <dbReference type="ARBA" id="ARBA00023027"/>
    </source>
</evidence>
<dbReference type="EMBL" id="WJNG01000001">
    <property type="protein sequence ID" value="MRH41115.1"/>
    <property type="molecule type" value="Genomic_DNA"/>
</dbReference>
<evidence type="ECO:0000259" key="6">
    <source>
        <dbReference type="Pfam" id="PF14833"/>
    </source>
</evidence>
<comment type="caution">
    <text evidence="7">The sequence shown here is derived from an EMBL/GenBank/DDBJ whole genome shotgun (WGS) entry which is preliminary data.</text>
</comment>
<dbReference type="GO" id="GO:0051287">
    <property type="term" value="F:NAD binding"/>
    <property type="evidence" value="ECO:0007669"/>
    <property type="project" value="InterPro"/>
</dbReference>
<keyword evidence="3" id="KW-0520">NAD</keyword>
<dbReference type="GO" id="GO:0016491">
    <property type="term" value="F:oxidoreductase activity"/>
    <property type="evidence" value="ECO:0007669"/>
    <property type="project" value="UniProtKB-KW"/>
</dbReference>
<dbReference type="AlphaFoldDB" id="A0A6A8D5T2"/>
<dbReference type="Pfam" id="PF03446">
    <property type="entry name" value="NAD_binding_2"/>
    <property type="match status" value="1"/>
</dbReference>
<protein>
    <submittedName>
        <fullName evidence="7">NAD-binding protein</fullName>
    </submittedName>
</protein>
<evidence type="ECO:0000259" key="5">
    <source>
        <dbReference type="Pfam" id="PF03446"/>
    </source>
</evidence>
<evidence type="ECO:0000256" key="2">
    <source>
        <dbReference type="ARBA" id="ARBA00023002"/>
    </source>
</evidence>
<evidence type="ECO:0000256" key="1">
    <source>
        <dbReference type="ARBA" id="ARBA00009080"/>
    </source>
</evidence>
<evidence type="ECO:0000313" key="8">
    <source>
        <dbReference type="Proteomes" id="UP000799092"/>
    </source>
</evidence>
<evidence type="ECO:0000313" key="7">
    <source>
        <dbReference type="EMBL" id="MRH41115.1"/>
    </source>
</evidence>
<feature type="domain" description="6-phosphogluconate dehydrogenase NADP-binding" evidence="5">
    <location>
        <begin position="5"/>
        <end position="163"/>
    </location>
</feature>
<gene>
    <name evidence="7" type="ORF">GH741_00315</name>
</gene>
<proteinExistence type="inferred from homology"/>
<dbReference type="GO" id="GO:0050661">
    <property type="term" value="F:NADP binding"/>
    <property type="evidence" value="ECO:0007669"/>
    <property type="project" value="InterPro"/>
</dbReference>
<keyword evidence="2" id="KW-0560">Oxidoreductase</keyword>
<dbReference type="InterPro" id="IPR008927">
    <property type="entry name" value="6-PGluconate_DH-like_C_sf"/>
</dbReference>
<dbReference type="PIRSF" id="PIRSF000103">
    <property type="entry name" value="HIBADH"/>
    <property type="match status" value="1"/>
</dbReference>
<evidence type="ECO:0000256" key="4">
    <source>
        <dbReference type="PIRSR" id="PIRSR000103-1"/>
    </source>
</evidence>
<feature type="active site" evidence="4">
    <location>
        <position position="172"/>
    </location>
</feature>
<organism evidence="7 8">
    <name type="scientific">Aquibacillus halophilus</name>
    <dbReference type="NCBI Taxonomy" id="930132"/>
    <lineage>
        <taxon>Bacteria</taxon>
        <taxon>Bacillati</taxon>
        <taxon>Bacillota</taxon>
        <taxon>Bacilli</taxon>
        <taxon>Bacillales</taxon>
        <taxon>Bacillaceae</taxon>
        <taxon>Aquibacillus</taxon>
    </lineage>
</organism>
<dbReference type="Pfam" id="PF14833">
    <property type="entry name" value="NAD_binding_11"/>
    <property type="match status" value="1"/>
</dbReference>
<dbReference type="SUPFAM" id="SSF51735">
    <property type="entry name" value="NAD(P)-binding Rossmann-fold domains"/>
    <property type="match status" value="1"/>
</dbReference>
<dbReference type="SUPFAM" id="SSF48179">
    <property type="entry name" value="6-phosphogluconate dehydrogenase C-terminal domain-like"/>
    <property type="match status" value="1"/>
</dbReference>
<dbReference type="InterPro" id="IPR036291">
    <property type="entry name" value="NAD(P)-bd_dom_sf"/>
</dbReference>
<dbReference type="InterPro" id="IPR013328">
    <property type="entry name" value="6PGD_dom2"/>
</dbReference>
<comment type="similarity">
    <text evidence="1">Belongs to the HIBADH-related family.</text>
</comment>
<dbReference type="InterPro" id="IPR029154">
    <property type="entry name" value="HIBADH-like_NADP-bd"/>
</dbReference>
<reference evidence="7" key="1">
    <citation type="submission" date="2019-11" db="EMBL/GenBank/DDBJ databases">
        <authorList>
            <person name="Li J."/>
        </authorList>
    </citation>
    <scope>NUCLEOTIDE SEQUENCE</scope>
    <source>
        <strain evidence="7">B6B</strain>
    </source>
</reference>
<dbReference type="Proteomes" id="UP000799092">
    <property type="component" value="Unassembled WGS sequence"/>
</dbReference>
<dbReference type="PANTHER" id="PTHR43060:SF15">
    <property type="entry name" value="3-HYDROXYISOBUTYRATE DEHYDROGENASE-LIKE 1, MITOCHONDRIAL-RELATED"/>
    <property type="match status" value="1"/>
</dbReference>
<accession>A0A6A8D5T2</accession>
<keyword evidence="8" id="KW-1185">Reference proteome</keyword>
<dbReference type="OrthoDB" id="9786703at2"/>
<dbReference type="PANTHER" id="PTHR43060">
    <property type="entry name" value="3-HYDROXYISOBUTYRATE DEHYDROGENASE-LIKE 1, MITOCHONDRIAL-RELATED"/>
    <property type="match status" value="1"/>
</dbReference>
<feature type="domain" description="3-hydroxyisobutyrate dehydrogenase-like NAD-binding" evidence="6">
    <location>
        <begin position="166"/>
        <end position="286"/>
    </location>
</feature>
<name>A0A6A8D5T2_9BACI</name>
<dbReference type="InterPro" id="IPR015815">
    <property type="entry name" value="HIBADH-related"/>
</dbReference>
<dbReference type="Gene3D" id="1.10.1040.10">
    <property type="entry name" value="N-(1-d-carboxylethyl)-l-norvaline Dehydrogenase, domain 2"/>
    <property type="match status" value="1"/>
</dbReference>